<dbReference type="InterPro" id="IPR011989">
    <property type="entry name" value="ARM-like"/>
</dbReference>
<evidence type="ECO:0000313" key="2">
    <source>
        <dbReference type="Proteomes" id="UP000179807"/>
    </source>
</evidence>
<dbReference type="RefSeq" id="XP_068364680.1">
    <property type="nucleotide sequence ID" value="XM_068500507.1"/>
</dbReference>
<dbReference type="Proteomes" id="UP000179807">
    <property type="component" value="Unassembled WGS sequence"/>
</dbReference>
<dbReference type="EMBL" id="MLAK01000585">
    <property type="protein sequence ID" value="OHT11544.1"/>
    <property type="molecule type" value="Genomic_DNA"/>
</dbReference>
<dbReference type="AlphaFoldDB" id="A0A1J4KKT1"/>
<sequence>MQIFPLLMISPQSSKNHLSLQQAGLSPLYKSNIEIERCNSANVILSSSCEISLFFSRLKDPYHCVHAILRLNKIAQRQRFTVLEKYFDNIFSMIRSAPSIIESLNARGNQNEISMKRRIPLPSTSIHAHPLPNNNFQFSQNNHLINQNAINQSHQLNSCNYYSPSSQSNSMSTMFTNSQNKLVVLTTNDIVTQCLQLVDRVSSFPIFFLKNQVTVKHITELYNLLPNELAFKALGKLVVLNSEFPAHLIHLGIDNLITKITEKQLPYLIWLLGSFAMFPELNHLMLTYYEKLILKNSISPDENLRKYCYDALALLATESSEMCEWISRHAIFDSIFTISPSNEACAHKFLDLCYAFLKNGVTSFVANSILPKALNVALQGNYSNPSLANVACNIIDVLVHLGFLSILFEHRIEDTIFDFMNDCHTFGEKQAAMRVLLLLFVAAPYQIRVRLASRGIAEIISTAIEVGDLETHAIGFQALKELIILSNEDQYASLQVSIQEMLDSLSIEEYNEIEMLL</sequence>
<accession>A0A1J4KKT1</accession>
<proteinExistence type="predicted"/>
<protein>
    <submittedName>
        <fullName evidence="1">Uncharacterized protein</fullName>
    </submittedName>
</protein>
<dbReference type="Gene3D" id="1.25.10.10">
    <property type="entry name" value="Leucine-rich Repeat Variant"/>
    <property type="match status" value="1"/>
</dbReference>
<evidence type="ECO:0000313" key="1">
    <source>
        <dbReference type="EMBL" id="OHT11544.1"/>
    </source>
</evidence>
<reference evidence="1" key="1">
    <citation type="submission" date="2016-10" db="EMBL/GenBank/DDBJ databases">
        <authorList>
            <person name="Benchimol M."/>
            <person name="Almeida L.G."/>
            <person name="Vasconcelos A.T."/>
            <person name="Perreira-Neves A."/>
            <person name="Rosa I.A."/>
            <person name="Tasca T."/>
            <person name="Bogo M.R."/>
            <person name="de Souza W."/>
        </authorList>
    </citation>
    <scope>NUCLEOTIDE SEQUENCE [LARGE SCALE GENOMIC DNA]</scope>
    <source>
        <strain evidence="1">K</strain>
    </source>
</reference>
<dbReference type="InterPro" id="IPR016024">
    <property type="entry name" value="ARM-type_fold"/>
</dbReference>
<keyword evidence="2" id="KW-1185">Reference proteome</keyword>
<dbReference type="GeneID" id="94835211"/>
<name>A0A1J4KKT1_9EUKA</name>
<organism evidence="1 2">
    <name type="scientific">Tritrichomonas foetus</name>
    <dbReference type="NCBI Taxonomy" id="1144522"/>
    <lineage>
        <taxon>Eukaryota</taxon>
        <taxon>Metamonada</taxon>
        <taxon>Parabasalia</taxon>
        <taxon>Tritrichomonadida</taxon>
        <taxon>Tritrichomonadidae</taxon>
        <taxon>Tritrichomonas</taxon>
    </lineage>
</organism>
<comment type="caution">
    <text evidence="1">The sequence shown here is derived from an EMBL/GenBank/DDBJ whole genome shotgun (WGS) entry which is preliminary data.</text>
</comment>
<dbReference type="SUPFAM" id="SSF48371">
    <property type="entry name" value="ARM repeat"/>
    <property type="match status" value="1"/>
</dbReference>
<dbReference type="VEuPathDB" id="TrichDB:TRFO_18997"/>
<gene>
    <name evidence="1" type="ORF">TRFO_18997</name>
</gene>